<dbReference type="AlphaFoldDB" id="A0A3N0YDT2"/>
<reference evidence="2 3" key="1">
    <citation type="submission" date="2018-10" db="EMBL/GenBank/DDBJ databases">
        <title>Genome assembly for a Yunnan-Guizhou Plateau 3E fish, Anabarilius grahami (Regan), and its evolutionary and genetic applications.</title>
        <authorList>
            <person name="Jiang W."/>
        </authorList>
    </citation>
    <scope>NUCLEOTIDE SEQUENCE [LARGE SCALE GENOMIC DNA]</scope>
    <source>
        <strain evidence="2">AG-KIZ</strain>
        <tissue evidence="2">Muscle</tissue>
    </source>
</reference>
<gene>
    <name evidence="2" type="ORF">DPX16_10314</name>
</gene>
<evidence type="ECO:0000256" key="1">
    <source>
        <dbReference type="SAM" id="MobiDB-lite"/>
    </source>
</evidence>
<protein>
    <submittedName>
        <fullName evidence="2">Uncharacterized protein</fullName>
    </submittedName>
</protein>
<dbReference type="Proteomes" id="UP000281406">
    <property type="component" value="Unassembled WGS sequence"/>
</dbReference>
<keyword evidence="3" id="KW-1185">Reference proteome</keyword>
<feature type="region of interest" description="Disordered" evidence="1">
    <location>
        <begin position="58"/>
        <end position="85"/>
    </location>
</feature>
<dbReference type="EMBL" id="RJVU01047119">
    <property type="protein sequence ID" value="ROL44030.1"/>
    <property type="molecule type" value="Genomic_DNA"/>
</dbReference>
<organism evidence="2 3">
    <name type="scientific">Anabarilius grahami</name>
    <name type="common">Kanglang fish</name>
    <name type="synonym">Barilius grahami</name>
    <dbReference type="NCBI Taxonomy" id="495550"/>
    <lineage>
        <taxon>Eukaryota</taxon>
        <taxon>Metazoa</taxon>
        <taxon>Chordata</taxon>
        <taxon>Craniata</taxon>
        <taxon>Vertebrata</taxon>
        <taxon>Euteleostomi</taxon>
        <taxon>Actinopterygii</taxon>
        <taxon>Neopterygii</taxon>
        <taxon>Teleostei</taxon>
        <taxon>Ostariophysi</taxon>
        <taxon>Cypriniformes</taxon>
        <taxon>Xenocyprididae</taxon>
        <taxon>Xenocypridinae</taxon>
        <taxon>Xenocypridinae incertae sedis</taxon>
        <taxon>Anabarilius</taxon>
    </lineage>
</organism>
<comment type="caution">
    <text evidence="2">The sequence shown here is derived from an EMBL/GenBank/DDBJ whole genome shotgun (WGS) entry which is preliminary data.</text>
</comment>
<proteinExistence type="predicted"/>
<evidence type="ECO:0000313" key="3">
    <source>
        <dbReference type="Proteomes" id="UP000281406"/>
    </source>
</evidence>
<accession>A0A3N0YDT2</accession>
<evidence type="ECO:0000313" key="2">
    <source>
        <dbReference type="EMBL" id="ROL44030.1"/>
    </source>
</evidence>
<name>A0A3N0YDT2_ANAGA</name>
<sequence>MSRRRCFLHCDEIDTYGAERRQNDLESVDTCVKLHRERERESAHRWTDTEQKLRDIIKDRETHAEKRKKRSGASKGEKSDFLESL</sequence>
<feature type="compositionally biased region" description="Basic and acidic residues" evidence="1">
    <location>
        <begin position="75"/>
        <end position="85"/>
    </location>
</feature>